<organism evidence="1 2">
    <name type="scientific">Flavonifractor plautii</name>
    <name type="common">Fusobacterium plautii</name>
    <dbReference type="NCBI Taxonomy" id="292800"/>
    <lineage>
        <taxon>Bacteria</taxon>
        <taxon>Bacillati</taxon>
        <taxon>Bacillota</taxon>
        <taxon>Clostridia</taxon>
        <taxon>Eubacteriales</taxon>
        <taxon>Oscillospiraceae</taxon>
        <taxon>Flavonifractor</taxon>
    </lineage>
</organism>
<evidence type="ECO:0000313" key="2">
    <source>
        <dbReference type="Proteomes" id="UP000434475"/>
    </source>
</evidence>
<gene>
    <name evidence="1" type="ORF">GKE97_20270</name>
</gene>
<sequence>MKYMYHLTTEESWEHIREEGLRPRCGRNSYLCCEDRNLVYVCDGESLPYWAALLDANVLLRVPEDGLQDLVQQKYSRYSKFFTTTPVEPSMLERIPMIEVPGDVQEYLCISYLEDISRLVARIIRHYRYGHPDQDMCAILSEEADLFLGIVSRLKYQECDPAKLVKWLRDEGDSGEYTLADTYENTSTRLWEQLLKFEDDDLAPTRRRLSAWIKENLPREARYARTGGYTTK</sequence>
<dbReference type="EMBL" id="WKPR01000027">
    <property type="protein sequence ID" value="MSB21818.1"/>
    <property type="molecule type" value="Genomic_DNA"/>
</dbReference>
<dbReference type="AlphaFoldDB" id="A0A6I2R560"/>
<proteinExistence type="predicted"/>
<dbReference type="Proteomes" id="UP000434475">
    <property type="component" value="Unassembled WGS sequence"/>
</dbReference>
<dbReference type="RefSeq" id="WP_108981955.1">
    <property type="nucleotide sequence ID" value="NZ_WKPR01000027.1"/>
</dbReference>
<evidence type="ECO:0000313" key="1">
    <source>
        <dbReference type="EMBL" id="MSB21818.1"/>
    </source>
</evidence>
<comment type="caution">
    <text evidence="1">The sequence shown here is derived from an EMBL/GenBank/DDBJ whole genome shotgun (WGS) entry which is preliminary data.</text>
</comment>
<protein>
    <submittedName>
        <fullName evidence="1">Uncharacterized protein</fullName>
    </submittedName>
</protein>
<reference evidence="1 2" key="1">
    <citation type="journal article" date="2019" name="Nat. Med.">
        <title>A library of human gut bacterial isolates paired with longitudinal multiomics data enables mechanistic microbiome research.</title>
        <authorList>
            <person name="Poyet M."/>
            <person name="Groussin M."/>
            <person name="Gibbons S.M."/>
            <person name="Avila-Pacheco J."/>
            <person name="Jiang X."/>
            <person name="Kearney S.M."/>
            <person name="Perrotta A.R."/>
            <person name="Berdy B."/>
            <person name="Zhao S."/>
            <person name="Lieberman T.D."/>
            <person name="Swanson P.K."/>
            <person name="Smith M."/>
            <person name="Roesemann S."/>
            <person name="Alexander J.E."/>
            <person name="Rich S.A."/>
            <person name="Livny J."/>
            <person name="Vlamakis H."/>
            <person name="Clish C."/>
            <person name="Bullock K."/>
            <person name="Deik A."/>
            <person name="Scott J."/>
            <person name="Pierce K.A."/>
            <person name="Xavier R.J."/>
            <person name="Alm E.J."/>
        </authorList>
    </citation>
    <scope>NUCLEOTIDE SEQUENCE [LARGE SCALE GENOMIC DNA]</scope>
    <source>
        <strain evidence="1 2">BIOML-A2</strain>
    </source>
</reference>
<name>A0A6I2R560_FLAPL</name>
<accession>A0A6I2R560</accession>